<keyword evidence="5" id="KW-1185">Reference proteome</keyword>
<dbReference type="InterPro" id="IPR050706">
    <property type="entry name" value="Cyclic-di-GMP_PDE-like"/>
</dbReference>
<dbReference type="InterPro" id="IPR000160">
    <property type="entry name" value="GGDEF_dom"/>
</dbReference>
<reference evidence="5" key="1">
    <citation type="journal article" date="2023" name="Int. J. Syst. Evol. Microbiol.">
        <title>Claveliimonas bilis gen. nov., sp. nov., deoxycholic acid-producing bacteria isolated from human faeces, and reclassification of Sellimonas monacensis Zenner et al. 2021 as Claveliimonas monacensis comb. nov.</title>
        <authorList>
            <person name="Hisatomi A."/>
            <person name="Kastawa N.W.E.P.G."/>
            <person name="Song I."/>
            <person name="Ohkuma M."/>
            <person name="Fukiya S."/>
            <person name="Sakamoto M."/>
        </authorList>
    </citation>
    <scope>NUCLEOTIDE SEQUENCE [LARGE SCALE GENOMIC DNA]</scope>
    <source>
        <strain evidence="5">12BBH14</strain>
    </source>
</reference>
<feature type="domain" description="GGDEF" evidence="3">
    <location>
        <begin position="797"/>
        <end position="922"/>
    </location>
</feature>
<feature type="domain" description="EAL" evidence="2">
    <location>
        <begin position="918"/>
        <end position="1172"/>
    </location>
</feature>
<dbReference type="PROSITE" id="PS50113">
    <property type="entry name" value="PAC"/>
    <property type="match status" value="1"/>
</dbReference>
<dbReference type="SUPFAM" id="SSF55785">
    <property type="entry name" value="PYP-like sensor domain (PAS domain)"/>
    <property type="match status" value="1"/>
</dbReference>
<dbReference type="CDD" id="cd01948">
    <property type="entry name" value="EAL"/>
    <property type="match status" value="1"/>
</dbReference>
<dbReference type="Gene3D" id="3.30.450.20">
    <property type="entry name" value="PAS domain"/>
    <property type="match status" value="1"/>
</dbReference>
<dbReference type="RefSeq" id="WP_316264831.1">
    <property type="nucleotide sequence ID" value="NZ_AP027742.1"/>
</dbReference>
<sequence length="1172" mass="134072">MERKEEDIVLVKYEGLQHGSENIPSELLLQHVEGGVTLLEIGEKIRIIYANPGLYRILGIEKDSWLFPCTLKEIGLQLDYEADYGMSLRHAAEGKAAAENIHRISADGKRWRWIHVRAVKVGHTENGNPVMLEFSTDITELMEKGEKLKECSERLKVAYGQTPQVLWEVNIERKEYGIYDISTQSVRKDTCISNFPESMIEDGVVHPDSFRQFREFAKGILGGNEAGSGNFILKDPKMGCYGWFTLSYRMIYDTDGFPVKAVGVQEKFPDIFGYNTEFERRPLPEVLRHHLVARIRVNLTTDQVEEVWLKGIDQTSAHKGRSYSEMIEGDDLLPFIKGEGREFQERFSRKNLLKAYENSQLWSSREYHRVANGGQIRWMTDMVNLVRDKRTDEIYMFACFSDIQQRYEWEQQLEQDIEHDIENGFYNMKTARLLAEMLIKERKKAVCAMALIQINGSSGGNQEEVKKQEERERHFIFVVLSLAIGTDCIIGQYNQDSILVFYPDVGSRYEIKTRLEDAFAYIRAAMSSISGIDAMRLVAGVVTETTEQADYDVMVLHAQYLCEMWKNSAIDTVALPTGAENWSWVGGNGKEEEEFQTEEAEEELSVKEQKAALRCYTSMLRADSLEQSVKSSMSCIGDYYRAARVYILALAEDRQTVTIQYEWKKPGKPSIRHVMSGVQVEKIPLLKKCLEENRPVFSKHKLSLSKERDEEDSWNFIVFPTEERQKITGFLCVENPKRHSRQSSLLKEVVPYLKKEESRFRFRPQIRSGAVQDMVSGLPNLRACKEMINSIDSANYSSMGALAIDIPNISDINNSLGFHYGREMLAYIVEALIGVFGQCFIFRTWDAEFVILYPNTILEVFVGRCSRLRSRVQRRYPGEIRIGYTWSDGAFTAKNLVREARSIMRCETVENAGGDGRDFFGEQEERTGEMQRRYIPYFQPKIDMRNGKLAGAEALVRGVDAEGNIIAPGQFIEELENSGKIRDLDLFMLESVLHQMSEWKKKGLEPVRVSVNMSRVTLFNPTILASVLAIQSHYPEIAADQIELEITETAGDVETAPLSGIVNNFGEYGIRFELDDFGSHYANMTVFSNIKFDTVKLDRSLVADLPDNEISCMLVENIIKICRNVGMRCVAEGVETHRQEEALLKAGCVYGQGYYYNKPLPPQKFEEIYLSQ</sequence>
<name>A0ABN6Z3R4_9FIRM</name>
<dbReference type="Pfam" id="PF00990">
    <property type="entry name" value="GGDEF"/>
    <property type="match status" value="1"/>
</dbReference>
<dbReference type="Gene3D" id="3.30.70.270">
    <property type="match status" value="1"/>
</dbReference>
<proteinExistence type="predicted"/>
<dbReference type="SUPFAM" id="SSF55073">
    <property type="entry name" value="Nucleotide cyclase"/>
    <property type="match status" value="1"/>
</dbReference>
<dbReference type="SUPFAM" id="SSF141868">
    <property type="entry name" value="EAL domain-like"/>
    <property type="match status" value="1"/>
</dbReference>
<protein>
    <submittedName>
        <fullName evidence="4">Uncharacterized protein</fullName>
    </submittedName>
</protein>
<dbReference type="InterPro" id="IPR043128">
    <property type="entry name" value="Rev_trsase/Diguanyl_cyclase"/>
</dbReference>
<gene>
    <name evidence="4" type="ORF">Lac1_19850</name>
</gene>
<organism evidence="4 5">
    <name type="scientific">Claveliimonas bilis</name>
    <dbReference type="NCBI Taxonomy" id="3028070"/>
    <lineage>
        <taxon>Bacteria</taxon>
        <taxon>Bacillati</taxon>
        <taxon>Bacillota</taxon>
        <taxon>Clostridia</taxon>
        <taxon>Lachnospirales</taxon>
        <taxon>Lachnospiraceae</taxon>
        <taxon>Claveliimonas</taxon>
    </lineage>
</organism>
<evidence type="ECO:0000259" key="2">
    <source>
        <dbReference type="PROSITE" id="PS50883"/>
    </source>
</evidence>
<dbReference type="InterPro" id="IPR029787">
    <property type="entry name" value="Nucleotide_cyclase"/>
</dbReference>
<dbReference type="SMART" id="SM00267">
    <property type="entry name" value="GGDEF"/>
    <property type="match status" value="1"/>
</dbReference>
<dbReference type="PANTHER" id="PTHR33121:SF70">
    <property type="entry name" value="SIGNALING PROTEIN YKOW"/>
    <property type="match status" value="1"/>
</dbReference>
<evidence type="ECO:0000259" key="3">
    <source>
        <dbReference type="PROSITE" id="PS50887"/>
    </source>
</evidence>
<dbReference type="Proteomes" id="UP001305815">
    <property type="component" value="Chromosome"/>
</dbReference>
<evidence type="ECO:0000313" key="4">
    <source>
        <dbReference type="EMBL" id="BDZ77802.1"/>
    </source>
</evidence>
<dbReference type="EMBL" id="AP027742">
    <property type="protein sequence ID" value="BDZ77802.1"/>
    <property type="molecule type" value="Genomic_DNA"/>
</dbReference>
<dbReference type="InterPro" id="IPR000700">
    <property type="entry name" value="PAS-assoc_C"/>
</dbReference>
<dbReference type="InterPro" id="IPR035965">
    <property type="entry name" value="PAS-like_dom_sf"/>
</dbReference>
<evidence type="ECO:0000259" key="1">
    <source>
        <dbReference type="PROSITE" id="PS50113"/>
    </source>
</evidence>
<dbReference type="Pfam" id="PF00563">
    <property type="entry name" value="EAL"/>
    <property type="match status" value="1"/>
</dbReference>
<dbReference type="InterPro" id="IPR035919">
    <property type="entry name" value="EAL_sf"/>
</dbReference>
<accession>A0ABN6Z3R4</accession>
<evidence type="ECO:0000313" key="5">
    <source>
        <dbReference type="Proteomes" id="UP001305815"/>
    </source>
</evidence>
<dbReference type="SMART" id="SM00052">
    <property type="entry name" value="EAL"/>
    <property type="match status" value="1"/>
</dbReference>
<dbReference type="Gene3D" id="3.20.20.450">
    <property type="entry name" value="EAL domain"/>
    <property type="match status" value="1"/>
</dbReference>
<dbReference type="PROSITE" id="PS50887">
    <property type="entry name" value="GGDEF"/>
    <property type="match status" value="1"/>
</dbReference>
<dbReference type="PROSITE" id="PS50883">
    <property type="entry name" value="EAL"/>
    <property type="match status" value="1"/>
</dbReference>
<feature type="domain" description="PAC" evidence="1">
    <location>
        <begin position="363"/>
        <end position="415"/>
    </location>
</feature>
<dbReference type="PANTHER" id="PTHR33121">
    <property type="entry name" value="CYCLIC DI-GMP PHOSPHODIESTERASE PDEF"/>
    <property type="match status" value="1"/>
</dbReference>
<dbReference type="InterPro" id="IPR001633">
    <property type="entry name" value="EAL_dom"/>
</dbReference>